<feature type="region of interest" description="Disordered" evidence="1">
    <location>
        <begin position="78"/>
        <end position="116"/>
    </location>
</feature>
<dbReference type="InterPro" id="IPR011195">
    <property type="entry name" value="UCP010256"/>
</dbReference>
<proteinExistence type="predicted"/>
<evidence type="ECO:0000256" key="1">
    <source>
        <dbReference type="SAM" id="MobiDB-lite"/>
    </source>
</evidence>
<reference evidence="3" key="1">
    <citation type="submission" date="2023-08" db="EMBL/GenBank/DDBJ databases">
        <title>Rhodospirillaceae gen. nov., a novel taxon isolated from the Yangtze River Yuezi River estuary sludge.</title>
        <authorList>
            <person name="Ruan L."/>
        </authorList>
    </citation>
    <scope>NUCLEOTIDE SEQUENCE [LARGE SCALE GENOMIC DNA]</scope>
    <source>
        <strain evidence="3">R-7</strain>
    </source>
</reference>
<name>A0ABU0YQI4_9PROT</name>
<comment type="caution">
    <text evidence="2">The sequence shown here is derived from an EMBL/GenBank/DDBJ whole genome shotgun (WGS) entry which is preliminary data.</text>
</comment>
<dbReference type="Proteomes" id="UP001230156">
    <property type="component" value="Unassembled WGS sequence"/>
</dbReference>
<organism evidence="2 3">
    <name type="scientific">Dongia sedimenti</name>
    <dbReference type="NCBI Taxonomy" id="3064282"/>
    <lineage>
        <taxon>Bacteria</taxon>
        <taxon>Pseudomonadati</taxon>
        <taxon>Pseudomonadota</taxon>
        <taxon>Alphaproteobacteria</taxon>
        <taxon>Rhodospirillales</taxon>
        <taxon>Dongiaceae</taxon>
        <taxon>Dongia</taxon>
    </lineage>
</organism>
<sequence>MAESAAAAHVTGFLAALREAGIAAPHQKQQDFLQTLQAAPPATRRGLYWQARITLTGSKEEIDRFDSVFETWFGEVQSGVKPAEPDSDGEEVRRPDSLHGGTVPLPLAPGEGTGQAASADDLLNRMAPRRSSAQEQALIKRARRAAERCLPRRPSLRLRPSPARDVIDLRRMIRAAARHGGELIRFRYRARPMKKRPVLLFVDVSGSLKGLTPDYLRFARALGETSAKVEVFSFGTRLTRLTDALLGGVLDRALRRVATKVEDFEGGTQIGRSLTDFFAHRQYAGLARGAVVIILSDGLERGDPALLVHAVRRLRRLAERLVWLTPLKRDADYRPVTRAMAAVAPTLDHIGGAASLEALAADIAEWTRS</sequence>
<dbReference type="EMBL" id="JAUYVI010000005">
    <property type="protein sequence ID" value="MDQ7249236.1"/>
    <property type="molecule type" value="Genomic_DNA"/>
</dbReference>
<dbReference type="InterPro" id="IPR036465">
    <property type="entry name" value="vWFA_dom_sf"/>
</dbReference>
<evidence type="ECO:0000313" key="2">
    <source>
        <dbReference type="EMBL" id="MDQ7249236.1"/>
    </source>
</evidence>
<dbReference type="InterPro" id="IPR008912">
    <property type="entry name" value="Uncharacterised_CoxE"/>
</dbReference>
<dbReference type="RefSeq" id="WP_379957005.1">
    <property type="nucleotide sequence ID" value="NZ_JAUYVI010000005.1"/>
</dbReference>
<dbReference type="PANTHER" id="PTHR39338">
    <property type="entry name" value="BLL5662 PROTEIN-RELATED"/>
    <property type="match status" value="1"/>
</dbReference>
<dbReference type="Pfam" id="PF05762">
    <property type="entry name" value="VWA_CoxE"/>
    <property type="match status" value="1"/>
</dbReference>
<gene>
    <name evidence="2" type="ORF">Q8A70_16225</name>
</gene>
<dbReference type="PIRSF" id="PIRSF010256">
    <property type="entry name" value="CoxE_vWa"/>
    <property type="match status" value="1"/>
</dbReference>
<evidence type="ECO:0000313" key="3">
    <source>
        <dbReference type="Proteomes" id="UP001230156"/>
    </source>
</evidence>
<protein>
    <submittedName>
        <fullName evidence="2">VWA domain-containing protein</fullName>
    </submittedName>
</protein>
<accession>A0ABU0YQI4</accession>
<dbReference type="SUPFAM" id="SSF53300">
    <property type="entry name" value="vWA-like"/>
    <property type="match status" value="1"/>
</dbReference>
<keyword evidence="3" id="KW-1185">Reference proteome</keyword>
<dbReference type="PANTHER" id="PTHR39338:SF6">
    <property type="entry name" value="BLL5662 PROTEIN"/>
    <property type="match status" value="1"/>
</dbReference>